<evidence type="ECO:0000313" key="2">
    <source>
        <dbReference type="EMBL" id="VEW14736.1"/>
    </source>
</evidence>
<organism evidence="2 3">
    <name type="scientific">Brevibacterium casei</name>
    <dbReference type="NCBI Taxonomy" id="33889"/>
    <lineage>
        <taxon>Bacteria</taxon>
        <taxon>Bacillati</taxon>
        <taxon>Actinomycetota</taxon>
        <taxon>Actinomycetes</taxon>
        <taxon>Micrococcales</taxon>
        <taxon>Brevibacteriaceae</taxon>
        <taxon>Brevibacterium</taxon>
    </lineage>
</organism>
<protein>
    <submittedName>
        <fullName evidence="2">Uncharacterized protein</fullName>
    </submittedName>
</protein>
<keyword evidence="1" id="KW-1133">Transmembrane helix</keyword>
<keyword evidence="1" id="KW-0812">Transmembrane</keyword>
<keyword evidence="1" id="KW-0472">Membrane</keyword>
<dbReference type="Proteomes" id="UP000386281">
    <property type="component" value="Unassembled WGS sequence"/>
</dbReference>
<feature type="transmembrane region" description="Helical" evidence="1">
    <location>
        <begin position="32"/>
        <end position="53"/>
    </location>
</feature>
<evidence type="ECO:0000313" key="3">
    <source>
        <dbReference type="Proteomes" id="UP000386281"/>
    </source>
</evidence>
<reference evidence="2 3" key="1">
    <citation type="submission" date="2019-02" db="EMBL/GenBank/DDBJ databases">
        <authorList>
            <consortium name="Pathogen Informatics"/>
        </authorList>
    </citation>
    <scope>NUCLEOTIDE SEQUENCE [LARGE SCALE GENOMIC DNA]</scope>
    <source>
        <strain evidence="2 3">3012STDY7078520</strain>
    </source>
</reference>
<dbReference type="EMBL" id="CAACXN010000015">
    <property type="protein sequence ID" value="VEW14736.1"/>
    <property type="molecule type" value="Genomic_DNA"/>
</dbReference>
<dbReference type="AlphaFoldDB" id="A0A449DB02"/>
<sequence length="329" mass="35038">MSRNIFALAISTATAALLIALLLISWPDFGLQPLGIALALAGVAGLNILIILYSRRRHRALIRAINDVDKRMSRVEYRTEPVHDIRGSVAKTSAGVREILTHLREVASGEADPSPLGSIGLPGSGSQPYGNSMFAPGSIPANAVQTRPTMHAPGRDAARQVMKVPGERNLARLLLAGDIETRREVAYIGGRKLVPFLESVARVTIVAPGTGEFAIPAETAFLVIDVASLSDTGWSGVLDASRTRMFQELRDIVLAARKRGVAVVVCGEVIPSHFTDSLHELAHVRVKNDGSGSTRWGDDVSSVVLDAIADYASQTKYTADSSGEEASAL</sequence>
<name>A0A449DB02_9MICO</name>
<evidence type="ECO:0000256" key="1">
    <source>
        <dbReference type="SAM" id="Phobius"/>
    </source>
</evidence>
<gene>
    <name evidence="2" type="ORF">NCTC12391_02885</name>
</gene>
<proteinExistence type="predicted"/>
<accession>A0A449DB02</accession>
<feature type="transmembrane region" description="Helical" evidence="1">
    <location>
        <begin position="5"/>
        <end position="26"/>
    </location>
</feature>